<dbReference type="Pfam" id="PF14200">
    <property type="entry name" value="RicinB_lectin_2"/>
    <property type="match status" value="1"/>
</dbReference>
<name>A0A7W8EFC6_9ACTN</name>
<keyword evidence="4" id="KW-1185">Reference proteome</keyword>
<keyword evidence="1" id="KW-0732">Signal</keyword>
<dbReference type="Gene3D" id="2.80.10.50">
    <property type="match status" value="2"/>
</dbReference>
<feature type="chain" id="PRO_5031197153" description="Ricin B lectin domain-containing protein" evidence="1">
    <location>
        <begin position="23"/>
        <end position="177"/>
    </location>
</feature>
<dbReference type="AlphaFoldDB" id="A0A7W8EFC6"/>
<gene>
    <name evidence="3" type="ORF">HNR40_001796</name>
</gene>
<dbReference type="SMART" id="SM00458">
    <property type="entry name" value="RICIN"/>
    <property type="match status" value="1"/>
</dbReference>
<dbReference type="PROSITE" id="PS50231">
    <property type="entry name" value="RICIN_B_LECTIN"/>
    <property type="match status" value="1"/>
</dbReference>
<dbReference type="Proteomes" id="UP000568380">
    <property type="component" value="Unassembled WGS sequence"/>
</dbReference>
<evidence type="ECO:0000259" key="2">
    <source>
        <dbReference type="SMART" id="SM00458"/>
    </source>
</evidence>
<dbReference type="SUPFAM" id="SSF50370">
    <property type="entry name" value="Ricin B-like lectins"/>
    <property type="match status" value="1"/>
</dbReference>
<feature type="domain" description="Ricin B lectin" evidence="2">
    <location>
        <begin position="31"/>
        <end position="172"/>
    </location>
</feature>
<comment type="caution">
    <text evidence="3">The sequence shown here is derived from an EMBL/GenBank/DDBJ whole genome shotgun (WGS) entry which is preliminary data.</text>
</comment>
<accession>A0A7W8EFC6</accession>
<proteinExistence type="predicted"/>
<dbReference type="InterPro" id="IPR035992">
    <property type="entry name" value="Ricin_B-like_lectins"/>
</dbReference>
<protein>
    <recommendedName>
        <fullName evidence="2">Ricin B lectin domain-containing protein</fullName>
    </recommendedName>
</protein>
<organism evidence="3 4">
    <name type="scientific">Nonomuraea endophytica</name>
    <dbReference type="NCBI Taxonomy" id="714136"/>
    <lineage>
        <taxon>Bacteria</taxon>
        <taxon>Bacillati</taxon>
        <taxon>Actinomycetota</taxon>
        <taxon>Actinomycetes</taxon>
        <taxon>Streptosporangiales</taxon>
        <taxon>Streptosporangiaceae</taxon>
        <taxon>Nonomuraea</taxon>
    </lineage>
</organism>
<evidence type="ECO:0000313" key="4">
    <source>
        <dbReference type="Proteomes" id="UP000568380"/>
    </source>
</evidence>
<dbReference type="InterPro" id="IPR000772">
    <property type="entry name" value="Ricin_B_lectin"/>
</dbReference>
<dbReference type="CDD" id="cd00161">
    <property type="entry name" value="beta-trefoil_Ricin-like"/>
    <property type="match status" value="1"/>
</dbReference>
<sequence length="177" mass="18153">MLVLRRVAALVMAGLASTVALAAPAQAGFSTHAPLRNDNDTGMCMGVSGGSNAAGAEIRLFRCVGGGNQDYKFLATTTNAILLHANNGSGNCVGVKDGSFANDAQLVLVPCSRSDARWIPIGTLSGTGKVTFRNAKTGRCIGVDGGSTAHGARIAQYTCGDTTRGNQVWHSDDRAGL</sequence>
<dbReference type="EMBL" id="JACHIN010000002">
    <property type="protein sequence ID" value="MBB5076332.1"/>
    <property type="molecule type" value="Genomic_DNA"/>
</dbReference>
<reference evidence="3 4" key="1">
    <citation type="submission" date="2020-08" db="EMBL/GenBank/DDBJ databases">
        <title>Genomic Encyclopedia of Type Strains, Phase IV (KMG-IV): sequencing the most valuable type-strain genomes for metagenomic binning, comparative biology and taxonomic classification.</title>
        <authorList>
            <person name="Goeker M."/>
        </authorList>
    </citation>
    <scope>NUCLEOTIDE SEQUENCE [LARGE SCALE GENOMIC DNA]</scope>
    <source>
        <strain evidence="3 4">DSM 45385</strain>
    </source>
</reference>
<evidence type="ECO:0000313" key="3">
    <source>
        <dbReference type="EMBL" id="MBB5076332.1"/>
    </source>
</evidence>
<dbReference type="Pfam" id="PF00652">
    <property type="entry name" value="Ricin_B_lectin"/>
    <property type="match status" value="1"/>
</dbReference>
<dbReference type="RefSeq" id="WP_184959776.1">
    <property type="nucleotide sequence ID" value="NZ_JACHIN010000002.1"/>
</dbReference>
<feature type="signal peptide" evidence="1">
    <location>
        <begin position="1"/>
        <end position="22"/>
    </location>
</feature>
<evidence type="ECO:0000256" key="1">
    <source>
        <dbReference type="SAM" id="SignalP"/>
    </source>
</evidence>